<accession>A0A8H7V1E9</accession>
<evidence type="ECO:0000256" key="3">
    <source>
        <dbReference type="ARBA" id="ARBA00022676"/>
    </source>
</evidence>
<keyword evidence="7 10" id="KW-1133">Transmembrane helix</keyword>
<evidence type="ECO:0000256" key="8">
    <source>
        <dbReference type="ARBA" id="ARBA00023136"/>
    </source>
</evidence>
<feature type="transmembrane region" description="Helical" evidence="10">
    <location>
        <begin position="152"/>
        <end position="171"/>
    </location>
</feature>
<keyword evidence="6 10" id="KW-0256">Endoplasmic reticulum</keyword>
<keyword evidence="5 10" id="KW-0812">Transmembrane</keyword>
<keyword evidence="4" id="KW-0808">Transferase</keyword>
<feature type="transmembrane region" description="Helical" evidence="10">
    <location>
        <begin position="314"/>
        <end position="329"/>
    </location>
</feature>
<evidence type="ECO:0000256" key="10">
    <source>
        <dbReference type="RuleBase" id="RU363075"/>
    </source>
</evidence>
<dbReference type="PANTHER" id="PTHR22760:SF4">
    <property type="entry name" value="GPI MANNOSYLTRANSFERASE 3"/>
    <property type="match status" value="1"/>
</dbReference>
<dbReference type="GO" id="GO:0006506">
    <property type="term" value="P:GPI anchor biosynthetic process"/>
    <property type="evidence" value="ECO:0007669"/>
    <property type="project" value="TreeGrafter"/>
</dbReference>
<feature type="transmembrane region" description="Helical" evidence="10">
    <location>
        <begin position="282"/>
        <end position="302"/>
    </location>
</feature>
<comment type="function">
    <text evidence="9">Mannosyltransferase involved in glycosylphosphatidylinositol-anchor biosynthesis. Transfers the third mannose to Man2-GlcN-acyl-PI during GPI precursor assembly.</text>
</comment>
<evidence type="ECO:0000256" key="7">
    <source>
        <dbReference type="ARBA" id="ARBA00022989"/>
    </source>
</evidence>
<name>A0A8H7V1E9_9FUNG</name>
<keyword evidence="12" id="KW-1185">Reference proteome</keyword>
<comment type="similarity">
    <text evidence="2">Belongs to the glycosyltransferase 22 family. PIGB subfamily.</text>
</comment>
<comment type="caution">
    <text evidence="11">The sequence shown here is derived from an EMBL/GenBank/DDBJ whole genome shotgun (WGS) entry which is preliminary data.</text>
</comment>
<evidence type="ECO:0000256" key="9">
    <source>
        <dbReference type="ARBA" id="ARBA00024708"/>
    </source>
</evidence>
<feature type="transmembrane region" description="Helical" evidence="10">
    <location>
        <begin position="363"/>
        <end position="380"/>
    </location>
</feature>
<evidence type="ECO:0000256" key="6">
    <source>
        <dbReference type="ARBA" id="ARBA00022824"/>
    </source>
</evidence>
<evidence type="ECO:0000256" key="1">
    <source>
        <dbReference type="ARBA" id="ARBA00004477"/>
    </source>
</evidence>
<dbReference type="PANTHER" id="PTHR22760">
    <property type="entry name" value="GLYCOSYLTRANSFERASE"/>
    <property type="match status" value="1"/>
</dbReference>
<feature type="transmembrane region" description="Helical" evidence="10">
    <location>
        <begin position="12"/>
        <end position="31"/>
    </location>
</feature>
<feature type="transmembrane region" description="Helical" evidence="10">
    <location>
        <begin position="183"/>
        <end position="203"/>
    </location>
</feature>
<evidence type="ECO:0000313" key="11">
    <source>
        <dbReference type="EMBL" id="KAG2203600.1"/>
    </source>
</evidence>
<dbReference type="Pfam" id="PF03901">
    <property type="entry name" value="Glyco_transf_22"/>
    <property type="match status" value="1"/>
</dbReference>
<organism evidence="11 12">
    <name type="scientific">Mucor saturninus</name>
    <dbReference type="NCBI Taxonomy" id="64648"/>
    <lineage>
        <taxon>Eukaryota</taxon>
        <taxon>Fungi</taxon>
        <taxon>Fungi incertae sedis</taxon>
        <taxon>Mucoromycota</taxon>
        <taxon>Mucoromycotina</taxon>
        <taxon>Mucoromycetes</taxon>
        <taxon>Mucorales</taxon>
        <taxon>Mucorineae</taxon>
        <taxon>Mucoraceae</taxon>
        <taxon>Mucor</taxon>
    </lineage>
</organism>
<dbReference type="EC" id="2.4.1.-" evidence="10"/>
<feature type="transmembrane region" description="Helical" evidence="10">
    <location>
        <begin position="335"/>
        <end position="351"/>
    </location>
</feature>
<comment type="subcellular location">
    <subcellularLocation>
        <location evidence="1 10">Endoplasmic reticulum membrane</location>
        <topology evidence="1 10">Multi-pass membrane protein</topology>
    </subcellularLocation>
</comment>
<feature type="transmembrane region" description="Helical" evidence="10">
    <location>
        <begin position="119"/>
        <end position="140"/>
    </location>
</feature>
<dbReference type="InterPro" id="IPR005599">
    <property type="entry name" value="GPI_mannosylTrfase"/>
</dbReference>
<evidence type="ECO:0000256" key="4">
    <source>
        <dbReference type="ARBA" id="ARBA00022679"/>
    </source>
</evidence>
<dbReference type="Proteomes" id="UP000603453">
    <property type="component" value="Unassembled WGS sequence"/>
</dbReference>
<evidence type="ECO:0000256" key="5">
    <source>
        <dbReference type="ARBA" id="ARBA00022692"/>
    </source>
</evidence>
<evidence type="ECO:0000256" key="2">
    <source>
        <dbReference type="ARBA" id="ARBA00006065"/>
    </source>
</evidence>
<dbReference type="GO" id="GO:0005789">
    <property type="term" value="C:endoplasmic reticulum membrane"/>
    <property type="evidence" value="ECO:0007669"/>
    <property type="project" value="UniProtKB-SubCell"/>
</dbReference>
<protein>
    <recommendedName>
        <fullName evidence="10">Mannosyltransferase</fullName>
        <ecNumber evidence="10">2.4.1.-</ecNumber>
    </recommendedName>
</protein>
<feature type="transmembrane region" description="Helical" evidence="10">
    <location>
        <begin position="218"/>
        <end position="238"/>
    </location>
</feature>
<dbReference type="GO" id="GO:0000026">
    <property type="term" value="F:alpha-1,2-mannosyltransferase activity"/>
    <property type="evidence" value="ECO:0007669"/>
    <property type="project" value="TreeGrafter"/>
</dbReference>
<sequence length="501" mass="58529">MTLAIQQRSTPSSQIFIFGLCLCFRFFNAYLTRTYDNPDEYWQGQEVAHHMVFGYGYLTWEWREKIRSFAHPMTLGLIYKLIQMAGLEHTQLLVAAPRYFQATLAAWADMCTFTLAKKIFGNSIALPMLFTTLCSWFNFLMAARTLSNSMEMVFTIVALNYWPLPGVVNFGERSWLKRYRISLVLASIACVMRPTNGLIWLFLGLDLIRAAKNNRIKVIFNAGITCSLILLANAVLDTRLYNTSWDFDQLIFTPFLFFKVNVVNNISLFYGVHTWHWYLSQGIPVIFTTFLPLLAYGSWCIYNDKTVYPRCKSLLYLSLWVIIIYSLLPHKEFRFLFPLVPILLMVAAFGLQRTGTRWRKRILCFLVLTQMPLALYLSLWHQRGVMDVMLWLRTQPMKSLGVLMPCHSTPWASVLHQDLPMWFLTCEPPLNETSVDEADMFYKDPVAYLDRLNDWPSHLVMFEQLHLDEYLEAKGYKECNRFFNSHFHDDARRKGDVLVMC</sequence>
<gene>
    <name evidence="11" type="ORF">INT47_011694</name>
</gene>
<proteinExistence type="inferred from homology"/>
<keyword evidence="3 10" id="KW-0328">Glycosyltransferase</keyword>
<keyword evidence="8 10" id="KW-0472">Membrane</keyword>
<evidence type="ECO:0000313" key="12">
    <source>
        <dbReference type="Proteomes" id="UP000603453"/>
    </source>
</evidence>
<reference evidence="11" key="1">
    <citation type="submission" date="2020-12" db="EMBL/GenBank/DDBJ databases">
        <title>Metabolic potential, ecology and presence of endohyphal bacteria is reflected in genomic diversity of Mucoromycotina.</title>
        <authorList>
            <person name="Muszewska A."/>
            <person name="Okrasinska A."/>
            <person name="Steczkiewicz K."/>
            <person name="Drgas O."/>
            <person name="Orlowska M."/>
            <person name="Perlinska-Lenart U."/>
            <person name="Aleksandrzak-Piekarczyk T."/>
            <person name="Szatraj K."/>
            <person name="Zielenkiewicz U."/>
            <person name="Pilsyk S."/>
            <person name="Malc E."/>
            <person name="Mieczkowski P."/>
            <person name="Kruszewska J.S."/>
            <person name="Biernat P."/>
            <person name="Pawlowska J."/>
        </authorList>
    </citation>
    <scope>NUCLEOTIDE SEQUENCE</scope>
    <source>
        <strain evidence="11">WA0000017839</strain>
    </source>
</reference>
<dbReference type="EMBL" id="JAEPRD010000050">
    <property type="protein sequence ID" value="KAG2203600.1"/>
    <property type="molecule type" value="Genomic_DNA"/>
</dbReference>
<feature type="transmembrane region" description="Helical" evidence="10">
    <location>
        <begin position="250"/>
        <end position="270"/>
    </location>
</feature>
<dbReference type="OrthoDB" id="416834at2759"/>
<dbReference type="AlphaFoldDB" id="A0A8H7V1E9"/>